<dbReference type="InterPro" id="IPR010982">
    <property type="entry name" value="Lambda_DNA-bd_dom_sf"/>
</dbReference>
<protein>
    <recommendedName>
        <fullName evidence="2">HTH cro/C1-type domain-containing protein</fullName>
    </recommendedName>
</protein>
<dbReference type="InterPro" id="IPR001387">
    <property type="entry name" value="Cro/C1-type_HTH"/>
</dbReference>
<name>A0A0F9K921_9ZZZZ</name>
<proteinExistence type="predicted"/>
<reference evidence="1" key="1">
    <citation type="journal article" date="2015" name="Nature">
        <title>Complex archaea that bridge the gap between prokaryotes and eukaryotes.</title>
        <authorList>
            <person name="Spang A."/>
            <person name="Saw J.H."/>
            <person name="Jorgensen S.L."/>
            <person name="Zaremba-Niedzwiedzka K."/>
            <person name="Martijn J."/>
            <person name="Lind A.E."/>
            <person name="van Eijk R."/>
            <person name="Schleper C."/>
            <person name="Guy L."/>
            <person name="Ettema T.J."/>
        </authorList>
    </citation>
    <scope>NUCLEOTIDE SEQUENCE</scope>
</reference>
<evidence type="ECO:0008006" key="2">
    <source>
        <dbReference type="Google" id="ProtNLM"/>
    </source>
</evidence>
<comment type="caution">
    <text evidence="1">The sequence shown here is derived from an EMBL/GenBank/DDBJ whole genome shotgun (WGS) entry which is preliminary data.</text>
</comment>
<dbReference type="SUPFAM" id="SSF47413">
    <property type="entry name" value="lambda repressor-like DNA-binding domains"/>
    <property type="match status" value="1"/>
</dbReference>
<dbReference type="CDD" id="cd00093">
    <property type="entry name" value="HTH_XRE"/>
    <property type="match status" value="1"/>
</dbReference>
<dbReference type="AlphaFoldDB" id="A0A0F9K921"/>
<sequence>MVDLALIKPRLMGPNFKRLLKSLSLTKWRVSKDCNITYRTLINWQAGKTTPSDELAIRVGKYLGIIGSTEQEIMEIKKQMKELQDRIERLSK</sequence>
<gene>
    <name evidence="1" type="ORF">LCGC14_1357380</name>
</gene>
<evidence type="ECO:0000313" key="1">
    <source>
        <dbReference type="EMBL" id="KKM78689.1"/>
    </source>
</evidence>
<accession>A0A0F9K921</accession>
<dbReference type="EMBL" id="LAZR01008449">
    <property type="protein sequence ID" value="KKM78689.1"/>
    <property type="molecule type" value="Genomic_DNA"/>
</dbReference>
<dbReference type="GO" id="GO:0003677">
    <property type="term" value="F:DNA binding"/>
    <property type="evidence" value="ECO:0007669"/>
    <property type="project" value="InterPro"/>
</dbReference>
<organism evidence="1">
    <name type="scientific">marine sediment metagenome</name>
    <dbReference type="NCBI Taxonomy" id="412755"/>
    <lineage>
        <taxon>unclassified sequences</taxon>
        <taxon>metagenomes</taxon>
        <taxon>ecological metagenomes</taxon>
    </lineage>
</organism>
<dbReference type="Gene3D" id="1.10.260.40">
    <property type="entry name" value="lambda repressor-like DNA-binding domains"/>
    <property type="match status" value="1"/>
</dbReference>